<evidence type="ECO:0000256" key="3">
    <source>
        <dbReference type="PROSITE-ProRule" id="PRU00284"/>
    </source>
</evidence>
<evidence type="ECO:0000313" key="7">
    <source>
        <dbReference type="Proteomes" id="UP000295765"/>
    </source>
</evidence>
<feature type="domain" description="Methyl-accepting transducer" evidence="5">
    <location>
        <begin position="18"/>
        <end position="254"/>
    </location>
</feature>
<dbReference type="RefSeq" id="WP_132538029.1">
    <property type="nucleotide sequence ID" value="NZ_SLWY01000001.1"/>
</dbReference>
<keyword evidence="2 3" id="KW-0807">Transducer</keyword>
<protein>
    <submittedName>
        <fullName evidence="6">Methyl-accepting chemotaxis protein</fullName>
    </submittedName>
</protein>
<dbReference type="PANTHER" id="PTHR32089:SF112">
    <property type="entry name" value="LYSOZYME-LIKE PROTEIN-RELATED"/>
    <property type="match status" value="1"/>
</dbReference>
<keyword evidence="7" id="KW-1185">Reference proteome</keyword>
<evidence type="ECO:0000259" key="5">
    <source>
        <dbReference type="PROSITE" id="PS50111"/>
    </source>
</evidence>
<dbReference type="SMART" id="SM00283">
    <property type="entry name" value="MA"/>
    <property type="match status" value="1"/>
</dbReference>
<dbReference type="GO" id="GO:0007165">
    <property type="term" value="P:signal transduction"/>
    <property type="evidence" value="ECO:0007669"/>
    <property type="project" value="UniProtKB-KW"/>
</dbReference>
<evidence type="ECO:0000256" key="2">
    <source>
        <dbReference type="ARBA" id="ARBA00023224"/>
    </source>
</evidence>
<dbReference type="Proteomes" id="UP000295765">
    <property type="component" value="Unassembled WGS sequence"/>
</dbReference>
<dbReference type="Gene3D" id="1.10.287.950">
    <property type="entry name" value="Methyl-accepting chemotaxis protein"/>
    <property type="match status" value="1"/>
</dbReference>
<gene>
    <name evidence="6" type="ORF">EV699_101146</name>
</gene>
<evidence type="ECO:0000256" key="1">
    <source>
        <dbReference type="ARBA" id="ARBA00004370"/>
    </source>
</evidence>
<dbReference type="PANTHER" id="PTHR32089">
    <property type="entry name" value="METHYL-ACCEPTING CHEMOTAXIS PROTEIN MCPB"/>
    <property type="match status" value="1"/>
</dbReference>
<evidence type="ECO:0000256" key="4">
    <source>
        <dbReference type="SAM" id="Coils"/>
    </source>
</evidence>
<feature type="coiled-coil region" evidence="4">
    <location>
        <begin position="250"/>
        <end position="277"/>
    </location>
</feature>
<comment type="caution">
    <text evidence="6">The sequence shown here is derived from an EMBL/GenBank/DDBJ whole genome shotgun (WGS) entry which is preliminary data.</text>
</comment>
<name>A0A4R2LDQ7_9GAMM</name>
<dbReference type="GO" id="GO:0016020">
    <property type="term" value="C:membrane"/>
    <property type="evidence" value="ECO:0007669"/>
    <property type="project" value="UniProtKB-SubCell"/>
</dbReference>
<dbReference type="AlphaFoldDB" id="A0A4R2LDQ7"/>
<dbReference type="PROSITE" id="PS50111">
    <property type="entry name" value="CHEMOTAXIS_TRANSDUC_2"/>
    <property type="match status" value="1"/>
</dbReference>
<dbReference type="Pfam" id="PF00015">
    <property type="entry name" value="MCPsignal"/>
    <property type="match status" value="1"/>
</dbReference>
<proteinExistence type="predicted"/>
<comment type="subcellular location">
    <subcellularLocation>
        <location evidence="1">Membrane</location>
    </subcellularLocation>
</comment>
<dbReference type="EMBL" id="SLWY01000001">
    <property type="protein sequence ID" value="TCO83762.1"/>
    <property type="molecule type" value="Genomic_DNA"/>
</dbReference>
<dbReference type="GO" id="GO:0006935">
    <property type="term" value="P:chemotaxis"/>
    <property type="evidence" value="ECO:0007669"/>
    <property type="project" value="UniProtKB-ARBA"/>
</dbReference>
<reference evidence="6 7" key="1">
    <citation type="submission" date="2019-03" db="EMBL/GenBank/DDBJ databases">
        <title>Genomic Encyclopedia of Type Strains, Phase IV (KMG-IV): sequencing the most valuable type-strain genomes for metagenomic binning, comparative biology and taxonomic classification.</title>
        <authorList>
            <person name="Goeker M."/>
        </authorList>
    </citation>
    <scope>NUCLEOTIDE SEQUENCE [LARGE SCALE GENOMIC DNA]</scope>
    <source>
        <strain evidence="6 7">DSM 25287</strain>
    </source>
</reference>
<sequence length="463" mass="49795">MSASDTDTASIIREVADYAGQLAIAITDITGHVGEVSERAARAVDAFAALQALATQMAASNGEVANATGSTQHVLETTRHAVERSLQTINASFADIHALTESVAAMEAQLAQLGLAIERVGQVAKGIDAVAKQTNLLALNATIEAVRAGEAGRGFAVVASEVKQLAQQTRTSTAEIDRTLAELFEQTRALIAQGARSKAKSEEVRRGTQAIQEVMANLDASMRDVDAQAARIGSAVAGIDADCRSTVSALDDLASDVQSSSRNLREASDQLVRVQELSERLVGVTAVDGVDTVDARYVQRVKQLAAEVSALFTQALAKGEIGLDDLFDRNYRPIAGTDPQQYLTRFTLFTDRVLPPLQEAVLATDARVAFCAAVDDHGYLPTHNRKYAEAQRKDPVWNAAHCRNRRIFNDRTGLASARNTRPVLLQTYRRDMGGGRFVLMKEVSAPITVDGRHWGGLRLAYTP</sequence>
<dbReference type="InterPro" id="IPR004089">
    <property type="entry name" value="MCPsignal_dom"/>
</dbReference>
<organism evidence="6 7">
    <name type="scientific">Plasticicumulans lactativorans</name>
    <dbReference type="NCBI Taxonomy" id="1133106"/>
    <lineage>
        <taxon>Bacteria</taxon>
        <taxon>Pseudomonadati</taxon>
        <taxon>Pseudomonadota</taxon>
        <taxon>Gammaproteobacteria</taxon>
        <taxon>Candidatus Competibacteraceae</taxon>
        <taxon>Plasticicumulans</taxon>
    </lineage>
</organism>
<dbReference type="SUPFAM" id="SSF58104">
    <property type="entry name" value="Methyl-accepting chemotaxis protein (MCP) signaling domain"/>
    <property type="match status" value="1"/>
</dbReference>
<evidence type="ECO:0000313" key="6">
    <source>
        <dbReference type="EMBL" id="TCO83762.1"/>
    </source>
</evidence>
<accession>A0A4R2LDQ7</accession>
<keyword evidence="4" id="KW-0175">Coiled coil</keyword>
<dbReference type="OrthoDB" id="2489132at2"/>